<evidence type="ECO:0000256" key="1">
    <source>
        <dbReference type="ARBA" id="ARBA00004236"/>
    </source>
</evidence>
<evidence type="ECO:0000313" key="4">
    <source>
        <dbReference type="Proteomes" id="UP000233551"/>
    </source>
</evidence>
<keyword evidence="4" id="KW-1185">Reference proteome</keyword>
<dbReference type="GO" id="GO:0005886">
    <property type="term" value="C:plasma membrane"/>
    <property type="evidence" value="ECO:0007669"/>
    <property type="project" value="UniProtKB-SubCell"/>
</dbReference>
<dbReference type="Proteomes" id="UP000233551">
    <property type="component" value="Unassembled WGS sequence"/>
</dbReference>
<name>A0A2I0IAN8_PUNGR</name>
<gene>
    <name evidence="3" type="ORF">CRG98_038593</name>
</gene>
<dbReference type="GO" id="GO:0004672">
    <property type="term" value="F:protein kinase activity"/>
    <property type="evidence" value="ECO:0007669"/>
    <property type="project" value="InterPro"/>
</dbReference>
<dbReference type="EMBL" id="PGOL01003458">
    <property type="protein sequence ID" value="PKI41065.1"/>
    <property type="molecule type" value="Genomic_DNA"/>
</dbReference>
<dbReference type="Gene3D" id="3.30.200.20">
    <property type="entry name" value="Phosphorylase Kinase, domain 1"/>
    <property type="match status" value="1"/>
</dbReference>
<accession>A0A2I0IAN8</accession>
<dbReference type="InterPro" id="IPR001245">
    <property type="entry name" value="Ser-Thr/Tyr_kinase_cat_dom"/>
</dbReference>
<dbReference type="GO" id="GO:0005524">
    <property type="term" value="F:ATP binding"/>
    <property type="evidence" value="ECO:0007669"/>
    <property type="project" value="InterPro"/>
</dbReference>
<reference evidence="3 4" key="1">
    <citation type="submission" date="2017-11" db="EMBL/GenBank/DDBJ databases">
        <title>De-novo sequencing of pomegranate (Punica granatum L.) genome.</title>
        <authorList>
            <person name="Akparov Z."/>
            <person name="Amiraslanov A."/>
            <person name="Hajiyeva S."/>
            <person name="Abbasov M."/>
            <person name="Kaur K."/>
            <person name="Hamwieh A."/>
            <person name="Solovyev V."/>
            <person name="Salamov A."/>
            <person name="Braich B."/>
            <person name="Kosarev P."/>
            <person name="Mahmoud A."/>
            <person name="Hajiyev E."/>
            <person name="Babayeva S."/>
            <person name="Izzatullayeva V."/>
            <person name="Mammadov A."/>
            <person name="Mammadov A."/>
            <person name="Sharifova S."/>
            <person name="Ojaghi J."/>
            <person name="Eynullazada K."/>
            <person name="Bayramov B."/>
            <person name="Abdulazimova A."/>
            <person name="Shahmuradov I."/>
        </authorList>
    </citation>
    <scope>NUCLEOTIDE SEQUENCE [LARGE SCALE GENOMIC DNA]</scope>
    <source>
        <strain evidence="4">cv. AG2017</strain>
        <tissue evidence="3">Leaf</tissue>
    </source>
</reference>
<dbReference type="OrthoDB" id="4062651at2759"/>
<keyword evidence="2" id="KW-0472">Membrane</keyword>
<dbReference type="STRING" id="22663.A0A2I0IAN8"/>
<keyword evidence="2" id="KW-1003">Cell membrane</keyword>
<dbReference type="AlphaFoldDB" id="A0A2I0IAN8"/>
<dbReference type="Gene3D" id="1.10.510.10">
    <property type="entry name" value="Transferase(Phosphotransferase) domain 1"/>
    <property type="match status" value="1"/>
</dbReference>
<dbReference type="GeneID" id="116211094"/>
<dbReference type="Pfam" id="PF07714">
    <property type="entry name" value="PK_Tyr_Ser-Thr"/>
    <property type="match status" value="1"/>
</dbReference>
<dbReference type="InterPro" id="IPR011009">
    <property type="entry name" value="Kinase-like_dom_sf"/>
</dbReference>
<comment type="caution">
    <text evidence="3">The sequence shown here is derived from an EMBL/GenBank/DDBJ whole genome shotgun (WGS) entry which is preliminary data.</text>
</comment>
<dbReference type="PANTHER" id="PTHR45621">
    <property type="entry name" value="OS01G0588500 PROTEIN-RELATED"/>
    <property type="match status" value="1"/>
</dbReference>
<evidence type="ECO:0000313" key="3">
    <source>
        <dbReference type="EMBL" id="PKI41065.1"/>
    </source>
</evidence>
<dbReference type="InterPro" id="IPR050823">
    <property type="entry name" value="Plant_Ser_Thr_Prot_Kinase"/>
</dbReference>
<protein>
    <submittedName>
        <fullName evidence="3">Uncharacterized protein</fullName>
    </submittedName>
</protein>
<dbReference type="SUPFAM" id="SSF56112">
    <property type="entry name" value="Protein kinase-like (PK-like)"/>
    <property type="match status" value="1"/>
</dbReference>
<comment type="subcellular location">
    <subcellularLocation>
        <location evidence="1">Cell membrane</location>
    </subcellularLocation>
</comment>
<proteinExistence type="predicted"/>
<organism evidence="3 4">
    <name type="scientific">Punica granatum</name>
    <name type="common">Pomegranate</name>
    <dbReference type="NCBI Taxonomy" id="22663"/>
    <lineage>
        <taxon>Eukaryota</taxon>
        <taxon>Viridiplantae</taxon>
        <taxon>Streptophyta</taxon>
        <taxon>Embryophyta</taxon>
        <taxon>Tracheophyta</taxon>
        <taxon>Spermatophyta</taxon>
        <taxon>Magnoliopsida</taxon>
        <taxon>eudicotyledons</taxon>
        <taxon>Gunneridae</taxon>
        <taxon>Pentapetalae</taxon>
        <taxon>rosids</taxon>
        <taxon>malvids</taxon>
        <taxon>Myrtales</taxon>
        <taxon>Lythraceae</taxon>
        <taxon>Punica</taxon>
    </lineage>
</organism>
<dbReference type="PROSITE" id="PS50011">
    <property type="entry name" value="PROTEIN_KINASE_DOM"/>
    <property type="match status" value="1"/>
</dbReference>
<sequence>MDSSLMMQKNDAYFSLRRGREMGICWGSPDFPTPSSRPAFDHGKDLTLSSTTSGAASSAAVSNNASSAAVSNNAFSAAVSDNSRSPVAARELKVFEYGELKALTKNFAHAHFDCTDRVYRGWLDEKKSEIAVHLLELPSRPTRMQSSIMVAKIQLFGSVSHPNLAPLLGHCLNHREMLLVYESSENSTSLEDHLFKCPSGPQAEGKDAPPPLSWDRRLQIAVEAAQALDFLHLMDIVFLTYFQASSVLLDKSYGVKILAFNFLITNSKATRRRAMNIVEFNERMEAGFPANI</sequence>
<dbReference type="InterPro" id="IPR000719">
    <property type="entry name" value="Prot_kinase_dom"/>
</dbReference>
<evidence type="ECO:0000256" key="2">
    <source>
        <dbReference type="ARBA" id="ARBA00022475"/>
    </source>
</evidence>